<keyword evidence="1" id="KW-0812">Transmembrane</keyword>
<protein>
    <recommendedName>
        <fullName evidence="4">DUF3784 domain-containing protein</fullName>
    </recommendedName>
</protein>
<dbReference type="AlphaFoldDB" id="A0A926F116"/>
<proteinExistence type="predicted"/>
<evidence type="ECO:0000313" key="2">
    <source>
        <dbReference type="EMBL" id="MBC8590047.1"/>
    </source>
</evidence>
<feature type="transmembrane region" description="Helical" evidence="1">
    <location>
        <begin position="76"/>
        <end position="95"/>
    </location>
</feature>
<comment type="caution">
    <text evidence="2">The sequence shown here is derived from an EMBL/GenBank/DDBJ whole genome shotgun (WGS) entry which is preliminary data.</text>
</comment>
<dbReference type="RefSeq" id="WP_249322848.1">
    <property type="nucleotide sequence ID" value="NZ_JACRTK010000001.1"/>
</dbReference>
<organism evidence="2 3">
    <name type="scientific">Wansuia hejianensis</name>
    <dbReference type="NCBI Taxonomy" id="2763667"/>
    <lineage>
        <taxon>Bacteria</taxon>
        <taxon>Bacillati</taxon>
        <taxon>Bacillota</taxon>
        <taxon>Clostridia</taxon>
        <taxon>Lachnospirales</taxon>
        <taxon>Lachnospiraceae</taxon>
        <taxon>Wansuia</taxon>
    </lineage>
</organism>
<accession>A0A926F116</accession>
<sequence length="105" mass="11940">MIGFFIWALFGLVFIGLGIYAFNSSKAVNFWANIKTTVDVVDVKSYNKAVAKLWWIFGTIFILLGLPLLAGQNSPLIIFSALGTMFECIFLIITLRKIEIKYRRK</sequence>
<gene>
    <name evidence="2" type="ORF">H8689_02695</name>
</gene>
<feature type="transmembrane region" description="Helical" evidence="1">
    <location>
        <begin position="6"/>
        <end position="23"/>
    </location>
</feature>
<evidence type="ECO:0000313" key="3">
    <source>
        <dbReference type="Proteomes" id="UP000601522"/>
    </source>
</evidence>
<keyword evidence="3" id="KW-1185">Reference proteome</keyword>
<reference evidence="2 3" key="1">
    <citation type="submission" date="2020-08" db="EMBL/GenBank/DDBJ databases">
        <title>Genome public.</title>
        <authorList>
            <person name="Liu C."/>
            <person name="Sun Q."/>
        </authorList>
    </citation>
    <scope>NUCLEOTIDE SEQUENCE [LARGE SCALE GENOMIC DNA]</scope>
    <source>
        <strain evidence="2 3">NSJ-26</strain>
    </source>
</reference>
<name>A0A926F116_9FIRM</name>
<feature type="transmembrane region" description="Helical" evidence="1">
    <location>
        <begin position="53"/>
        <end position="70"/>
    </location>
</feature>
<evidence type="ECO:0008006" key="4">
    <source>
        <dbReference type="Google" id="ProtNLM"/>
    </source>
</evidence>
<evidence type="ECO:0000256" key="1">
    <source>
        <dbReference type="SAM" id="Phobius"/>
    </source>
</evidence>
<keyword evidence="1" id="KW-0472">Membrane</keyword>
<dbReference type="Proteomes" id="UP000601522">
    <property type="component" value="Unassembled WGS sequence"/>
</dbReference>
<dbReference type="EMBL" id="JACRTK010000001">
    <property type="protein sequence ID" value="MBC8590047.1"/>
    <property type="molecule type" value="Genomic_DNA"/>
</dbReference>
<keyword evidence="1" id="KW-1133">Transmembrane helix</keyword>